<comment type="caution">
    <text evidence="2">The sequence shown here is derived from an EMBL/GenBank/DDBJ whole genome shotgun (WGS) entry which is preliminary data.</text>
</comment>
<dbReference type="AlphaFoldDB" id="A0AAN9IJV4"/>
<dbReference type="Proteomes" id="UP001372338">
    <property type="component" value="Unassembled WGS sequence"/>
</dbReference>
<reference evidence="2 3" key="1">
    <citation type="submission" date="2024-01" db="EMBL/GenBank/DDBJ databases">
        <title>The genomes of 5 underutilized Papilionoideae crops provide insights into root nodulation and disease resistanc.</title>
        <authorList>
            <person name="Yuan L."/>
        </authorList>
    </citation>
    <scope>NUCLEOTIDE SEQUENCE [LARGE SCALE GENOMIC DNA]</scope>
    <source>
        <strain evidence="2">ZHUSHIDOU_FW_LH</strain>
        <tissue evidence="2">Leaf</tissue>
    </source>
</reference>
<sequence length="79" mass="9076">MHLSFPPSLDNSPKILSFAPHIKMSMMKNATVNDNEDNDEMPLREYMTVSGWRRWAERRMEQGEPSRAAPDGRATERGV</sequence>
<proteinExistence type="predicted"/>
<dbReference type="EMBL" id="JAYWIO010000002">
    <property type="protein sequence ID" value="KAK7281977.1"/>
    <property type="molecule type" value="Genomic_DNA"/>
</dbReference>
<accession>A0AAN9IJV4</accession>
<evidence type="ECO:0000313" key="2">
    <source>
        <dbReference type="EMBL" id="KAK7281977.1"/>
    </source>
</evidence>
<protein>
    <submittedName>
        <fullName evidence="2">Uncharacterized protein</fullName>
    </submittedName>
</protein>
<gene>
    <name evidence="2" type="ORF">RIF29_10402</name>
</gene>
<evidence type="ECO:0000256" key="1">
    <source>
        <dbReference type="SAM" id="MobiDB-lite"/>
    </source>
</evidence>
<feature type="region of interest" description="Disordered" evidence="1">
    <location>
        <begin position="58"/>
        <end position="79"/>
    </location>
</feature>
<organism evidence="2 3">
    <name type="scientific">Crotalaria pallida</name>
    <name type="common">Smooth rattlebox</name>
    <name type="synonym">Crotalaria striata</name>
    <dbReference type="NCBI Taxonomy" id="3830"/>
    <lineage>
        <taxon>Eukaryota</taxon>
        <taxon>Viridiplantae</taxon>
        <taxon>Streptophyta</taxon>
        <taxon>Embryophyta</taxon>
        <taxon>Tracheophyta</taxon>
        <taxon>Spermatophyta</taxon>
        <taxon>Magnoliopsida</taxon>
        <taxon>eudicotyledons</taxon>
        <taxon>Gunneridae</taxon>
        <taxon>Pentapetalae</taxon>
        <taxon>rosids</taxon>
        <taxon>fabids</taxon>
        <taxon>Fabales</taxon>
        <taxon>Fabaceae</taxon>
        <taxon>Papilionoideae</taxon>
        <taxon>50 kb inversion clade</taxon>
        <taxon>genistoids sensu lato</taxon>
        <taxon>core genistoids</taxon>
        <taxon>Crotalarieae</taxon>
        <taxon>Crotalaria</taxon>
    </lineage>
</organism>
<name>A0AAN9IJV4_CROPI</name>
<keyword evidence="3" id="KW-1185">Reference proteome</keyword>
<evidence type="ECO:0000313" key="3">
    <source>
        <dbReference type="Proteomes" id="UP001372338"/>
    </source>
</evidence>